<evidence type="ECO:0000313" key="4">
    <source>
        <dbReference type="Proteomes" id="UP000826573"/>
    </source>
</evidence>
<feature type="region of interest" description="Disordered" evidence="1">
    <location>
        <begin position="902"/>
        <end position="935"/>
    </location>
</feature>
<sequence length="1025" mass="113061">MNTTPTSVRPSMTDDRQDSGYSSTQFPSPNDKPSVDESTRIACLSANASVSSKSQSVPSAPTPIAGFAEFDKGVDTATISRFHHVHSLLEKPLLEYIRSTIRKKQCPISIRLMVLGRTEEDAKPCIVVLCPEQQSKKVRKFFDKKSVKALRLPEDGQPSFEVFVVGREPETKQAEGDVDVLIPIVDESEGYISETYCGAPIVIRQPSGVDKRCTFGGVIKASWLNGEIKLYGLTVGHILLDDLEDDLAASTESDQSRCSDDWIFELSDSDSEDESCDSADEEQDHEAEPLCTMDELPLALPDASSSWVADELSKIGSISKDSPRYRSAATDTKYDEPEAYYDWALIDMISYKPNLIRPWKMSHDKTQEGGVFNFRDHELVMPVLPSSGYGKKQPVVLVSGSEGLKWGSLSALPSRLLLGPGRGFVDTLILNLHGHKQILDGDSGSWVVNETTLEVYGYVVAADAFGGGYVIPLAEAFRNIANTLRCQSVDLATTVDMASAKLGRMFDINGEPTAMMTPSIADHYVMPGSSITSCISTPTTNLSITSCVSTPTTNFSITPMHDGAQTFITSLEDHISFPAVAQEKPFAYPKIHSDYNLQPPWSPDGDDSYAEWPPKHESSDGGSNNTSRPGSPSVTEHAEDDSAVSIKPSRHVDYLSHDWKQEDVGSSWRYITTRRADFPNSARLENASWRAWVKVKNNLRTVSAETINWFKDSDVTWLYGPLQSETKPIHDTRAERSSVSLPKTNLSVNLNKRPILKKRSMSQVTLQRPLITTSLLEQAAATIQAQETQGILRPSNNRRETVDDFAYPFSSKRMSVDNSSLASPTESSGITSTSAKRRQIRFNEQVEQCIAVDVRADDKNEMEVHPDRYGDNSDSDDGVILNRLRVKKQIAKSMSMEDKIIAKLPSTTLKDRKDTRHPRSPPLSPSSSQATMLPSKSSTEFFFDEDDDEEALLSPSHGPGWLFIPADGSSSSSKPVKMRRTSSGKLIPCEDGELNRDGGPFGQVVDGVSTARDIAHVIWNVGWRK</sequence>
<keyword evidence="4" id="KW-1185">Reference proteome</keyword>
<dbReference type="Proteomes" id="UP000826573">
    <property type="component" value="Unassembled WGS sequence"/>
</dbReference>
<dbReference type="InterPro" id="IPR013860">
    <property type="entry name" value="AreA_GATA"/>
</dbReference>
<feature type="compositionally biased region" description="Polar residues" evidence="1">
    <location>
        <begin position="1"/>
        <end position="10"/>
    </location>
</feature>
<evidence type="ECO:0000256" key="1">
    <source>
        <dbReference type="SAM" id="MobiDB-lite"/>
    </source>
</evidence>
<feature type="domain" description="Nitrogen regulatory protein areA GATA-like" evidence="2">
    <location>
        <begin position="667"/>
        <end position="692"/>
    </location>
</feature>
<reference evidence="3 4" key="1">
    <citation type="submission" date="2021-08" db="EMBL/GenBank/DDBJ databases">
        <title>The highly contiguous genome resource for Trichoderma semiorbis FJ059, a fungal antagonistic to plant pathogens.</title>
        <authorList>
            <person name="Liu T."/>
        </authorList>
    </citation>
    <scope>NUCLEOTIDE SEQUENCE [LARGE SCALE GENOMIC DNA]</scope>
    <source>
        <strain evidence="3 4">FJ059</strain>
    </source>
</reference>
<dbReference type="InterPro" id="IPR052292">
    <property type="entry name" value="Glucose_repression_reg"/>
</dbReference>
<dbReference type="GO" id="GO:0005773">
    <property type="term" value="C:vacuole"/>
    <property type="evidence" value="ECO:0007669"/>
    <property type="project" value="GOC"/>
</dbReference>
<dbReference type="AlphaFoldDB" id="A0A9P8HK78"/>
<dbReference type="GO" id="GO:0007039">
    <property type="term" value="P:protein catabolic process in the vacuole"/>
    <property type="evidence" value="ECO:0007669"/>
    <property type="project" value="TreeGrafter"/>
</dbReference>
<organism evidence="3 4">
    <name type="scientific">Trichoderma semiorbis</name>
    <dbReference type="NCBI Taxonomy" id="1491008"/>
    <lineage>
        <taxon>Eukaryota</taxon>
        <taxon>Fungi</taxon>
        <taxon>Dikarya</taxon>
        <taxon>Ascomycota</taxon>
        <taxon>Pezizomycotina</taxon>
        <taxon>Sordariomycetes</taxon>
        <taxon>Hypocreomycetidae</taxon>
        <taxon>Hypocreales</taxon>
        <taxon>Hypocreaceae</taxon>
        <taxon>Trichoderma</taxon>
    </lineage>
</organism>
<feature type="compositionally biased region" description="Polar residues" evidence="1">
    <location>
        <begin position="19"/>
        <end position="28"/>
    </location>
</feature>
<evidence type="ECO:0000313" key="3">
    <source>
        <dbReference type="EMBL" id="KAH0526799.1"/>
    </source>
</evidence>
<dbReference type="PANTHER" id="PTHR28051">
    <property type="entry name" value="PROTEIN MTL1-RELATED"/>
    <property type="match status" value="1"/>
</dbReference>
<gene>
    <name evidence="3" type="ORF">TsFJ059_010080</name>
</gene>
<protein>
    <recommendedName>
        <fullName evidence="2">Nitrogen regulatory protein areA GATA-like domain-containing protein</fullName>
    </recommendedName>
</protein>
<dbReference type="Pfam" id="PF08550">
    <property type="entry name" value="GATA_AreA"/>
    <property type="match status" value="1"/>
</dbReference>
<feature type="compositionally biased region" description="Polar residues" evidence="1">
    <location>
        <begin position="620"/>
        <end position="634"/>
    </location>
</feature>
<feature type="region of interest" description="Disordered" evidence="1">
    <location>
        <begin position="816"/>
        <end position="836"/>
    </location>
</feature>
<feature type="region of interest" description="Disordered" evidence="1">
    <location>
        <begin position="597"/>
        <end position="646"/>
    </location>
</feature>
<dbReference type="GO" id="GO:0042149">
    <property type="term" value="P:cellular response to glucose starvation"/>
    <property type="evidence" value="ECO:0007669"/>
    <property type="project" value="TreeGrafter"/>
</dbReference>
<feature type="region of interest" description="Disordered" evidence="1">
    <location>
        <begin position="269"/>
        <end position="290"/>
    </location>
</feature>
<dbReference type="EMBL" id="JAIMJC010000004">
    <property type="protein sequence ID" value="KAH0526799.1"/>
    <property type="molecule type" value="Genomic_DNA"/>
</dbReference>
<evidence type="ECO:0000259" key="2">
    <source>
        <dbReference type="Pfam" id="PF08550"/>
    </source>
</evidence>
<accession>A0A9P8HK78</accession>
<feature type="region of interest" description="Disordered" evidence="1">
    <location>
        <begin position="1"/>
        <end position="38"/>
    </location>
</feature>
<name>A0A9P8HK78_9HYPO</name>
<comment type="caution">
    <text evidence="3">The sequence shown here is derived from an EMBL/GenBank/DDBJ whole genome shotgun (WGS) entry which is preliminary data.</text>
</comment>
<feature type="compositionally biased region" description="Acidic residues" evidence="1">
    <location>
        <begin position="269"/>
        <end position="285"/>
    </location>
</feature>
<dbReference type="PANTHER" id="PTHR28051:SF1">
    <property type="entry name" value="PROTEIN MTL1-RELATED"/>
    <property type="match status" value="1"/>
</dbReference>
<feature type="compositionally biased region" description="Polar residues" evidence="1">
    <location>
        <begin position="816"/>
        <end position="834"/>
    </location>
</feature>
<proteinExistence type="predicted"/>
<feature type="region of interest" description="Disordered" evidence="1">
    <location>
        <begin position="963"/>
        <end position="982"/>
    </location>
</feature>